<gene>
    <name evidence="2" type="ORF">H2201_003208</name>
</gene>
<name>A0ABQ9NXV9_9PEZI</name>
<dbReference type="Proteomes" id="UP001172684">
    <property type="component" value="Unassembled WGS sequence"/>
</dbReference>
<dbReference type="Gene3D" id="3.30.420.10">
    <property type="entry name" value="Ribonuclease H-like superfamily/Ribonuclease H"/>
    <property type="match status" value="1"/>
</dbReference>
<reference evidence="2" key="1">
    <citation type="submission" date="2022-10" db="EMBL/GenBank/DDBJ databases">
        <title>Culturing micro-colonial fungi from biological soil crusts in the Mojave desert and describing Neophaeococcomyces mojavensis, and introducing the new genera and species Taxawa tesnikishii.</title>
        <authorList>
            <person name="Kurbessoian T."/>
            <person name="Stajich J.E."/>
        </authorList>
    </citation>
    <scope>NUCLEOTIDE SEQUENCE</scope>
    <source>
        <strain evidence="2">TK_1</strain>
    </source>
</reference>
<keyword evidence="3" id="KW-1185">Reference proteome</keyword>
<sequence length="372" mass="43020">MPPERTQPPQRSKTPAAEELDPKESDRLARIKIQAVIDFNDRHKITYFKSDVFKFFGVSRRKGWELLHGDKYEEKKPKAGRDPRGRPPKVTRDDIAKLEDILANGDIQTSELSWSDLTELAGLTHVHWHTVRSHIHDMDYLKCLGCERAWVSKEHGRRREEWCRITISIRPHWHDWVFVRFAGEMHFGLSAQNKLRIIHEPGTRHCADHDMERETLEKDVKRFHCWAWVGYDFISELVFYEVDSRNGAMTQDIYIDKILKPHVLPAVRAEPRLVLEENGDLGHTGLKTTKFKQENGISCYSHVAKSPDLSIIENAMSEQNLNRIPPSDDETAIAAIRTSWALVTKEWVNNLVMSMPDRLHHCLLTGGQLIGS</sequence>
<dbReference type="InterPro" id="IPR036397">
    <property type="entry name" value="RNaseH_sf"/>
</dbReference>
<evidence type="ECO:0000313" key="3">
    <source>
        <dbReference type="Proteomes" id="UP001172684"/>
    </source>
</evidence>
<dbReference type="EMBL" id="JAPDRL010000018">
    <property type="protein sequence ID" value="KAJ9666551.1"/>
    <property type="molecule type" value="Genomic_DNA"/>
</dbReference>
<organism evidence="2 3">
    <name type="scientific">Coniosporium apollinis</name>
    <dbReference type="NCBI Taxonomy" id="61459"/>
    <lineage>
        <taxon>Eukaryota</taxon>
        <taxon>Fungi</taxon>
        <taxon>Dikarya</taxon>
        <taxon>Ascomycota</taxon>
        <taxon>Pezizomycotina</taxon>
        <taxon>Dothideomycetes</taxon>
        <taxon>Dothideomycetes incertae sedis</taxon>
        <taxon>Coniosporium</taxon>
    </lineage>
</organism>
<protein>
    <recommendedName>
        <fullName evidence="4">Tc1-like transposase DDE domain-containing protein</fullName>
    </recommendedName>
</protein>
<feature type="region of interest" description="Disordered" evidence="1">
    <location>
        <begin position="1"/>
        <end position="25"/>
    </location>
</feature>
<evidence type="ECO:0008006" key="4">
    <source>
        <dbReference type="Google" id="ProtNLM"/>
    </source>
</evidence>
<evidence type="ECO:0000256" key="1">
    <source>
        <dbReference type="SAM" id="MobiDB-lite"/>
    </source>
</evidence>
<evidence type="ECO:0000313" key="2">
    <source>
        <dbReference type="EMBL" id="KAJ9666551.1"/>
    </source>
</evidence>
<comment type="caution">
    <text evidence="2">The sequence shown here is derived from an EMBL/GenBank/DDBJ whole genome shotgun (WGS) entry which is preliminary data.</text>
</comment>
<proteinExistence type="predicted"/>
<accession>A0ABQ9NXV9</accession>